<dbReference type="RefSeq" id="YP_009610192.1">
    <property type="nucleotide sequence ID" value="NC_042001.1"/>
</dbReference>
<reference evidence="2" key="1">
    <citation type="submission" date="2017-06" db="EMBL/GenBank/DDBJ databases">
        <authorList>
            <person name="Kim H.J."/>
            <person name="Triplett B.A."/>
        </authorList>
    </citation>
    <scope>NUCLEOTIDE SEQUENCE [LARGE SCALE GENOMIC DNA]</scope>
</reference>
<protein>
    <submittedName>
        <fullName evidence="1">Uncharacterized protein</fullName>
    </submittedName>
</protein>
<organism evidence="1 2">
    <name type="scientific">Arthrobacter phage Molivia</name>
    <dbReference type="NCBI Taxonomy" id="2015839"/>
    <lineage>
        <taxon>Viruses</taxon>
        <taxon>Duplodnaviria</taxon>
        <taxon>Heunggongvirae</taxon>
        <taxon>Uroviricota</taxon>
        <taxon>Caudoviricetes</taxon>
        <taxon>Amigovirus</taxon>
        <taxon>Amigovirus molivia</taxon>
    </lineage>
</organism>
<dbReference type="Proteomes" id="UP000225204">
    <property type="component" value="Segment"/>
</dbReference>
<proteinExistence type="predicted"/>
<gene>
    <name evidence="1" type="primary">70</name>
    <name evidence="1" type="ORF">SEA_MOLIVIA_70</name>
</gene>
<evidence type="ECO:0000313" key="2">
    <source>
        <dbReference type="Proteomes" id="UP000225204"/>
    </source>
</evidence>
<dbReference type="EMBL" id="MF185731">
    <property type="protein sequence ID" value="ASX99292.1"/>
    <property type="molecule type" value="Genomic_DNA"/>
</dbReference>
<accession>A0A286S2D5</accession>
<keyword evidence="2" id="KW-1185">Reference proteome</keyword>
<dbReference type="KEGG" id="vg:40086283"/>
<sequence>MRGELEWAKLEDQYYGLGHPTTIEGYTCVICGAAVPTAAQQKHIEWHELLRNEVQNAAQAGVYYGNSSRW</sequence>
<name>A0A286S2D5_9CAUD</name>
<evidence type="ECO:0000313" key="1">
    <source>
        <dbReference type="EMBL" id="ASX99292.1"/>
    </source>
</evidence>
<dbReference type="GeneID" id="40086283"/>